<sequence length="106" mass="13186">MKKFKKRIIFENATAFKLEYLDGKDLKEKEFTSYKSMEQFHNRQTDFMYLDLHRYAFVDKKWHRFIKLRSPFVFQQEIDFINRIFNENVEVENPQNIKSEELNHQK</sequence>
<protein>
    <submittedName>
        <fullName evidence="1">Uncharacterized protein</fullName>
    </submittedName>
</protein>
<gene>
    <name evidence="1" type="ORF">EG352_07385</name>
</gene>
<accession>A0AAD0YVB6</accession>
<organism evidence="1 2">
    <name type="scientific">Chryseobacterium indologenes</name>
    <name type="common">Flavobacterium indologenes</name>
    <dbReference type="NCBI Taxonomy" id="253"/>
    <lineage>
        <taxon>Bacteria</taxon>
        <taxon>Pseudomonadati</taxon>
        <taxon>Bacteroidota</taxon>
        <taxon>Flavobacteriia</taxon>
        <taxon>Flavobacteriales</taxon>
        <taxon>Weeksellaceae</taxon>
        <taxon>Chryseobacterium group</taxon>
        <taxon>Chryseobacterium</taxon>
    </lineage>
</organism>
<proteinExistence type="predicted"/>
<dbReference type="EMBL" id="CP033930">
    <property type="protein sequence ID" value="AZB17601.1"/>
    <property type="molecule type" value="Genomic_DNA"/>
</dbReference>
<evidence type="ECO:0000313" key="1">
    <source>
        <dbReference type="EMBL" id="AZB17601.1"/>
    </source>
</evidence>
<name>A0AAD0YVB6_CHRID</name>
<dbReference type="RefSeq" id="WP_123861572.1">
    <property type="nucleotide sequence ID" value="NZ_CP033930.1"/>
</dbReference>
<evidence type="ECO:0000313" key="2">
    <source>
        <dbReference type="Proteomes" id="UP000269015"/>
    </source>
</evidence>
<reference evidence="1 2" key="1">
    <citation type="submission" date="2018-11" db="EMBL/GenBank/DDBJ databases">
        <title>Proposal to divide the Flavobacteriaceae and reorganize its genera based on Amino Acid Identity values calculated from whole genome sequences.</title>
        <authorList>
            <person name="Nicholson A.C."/>
            <person name="Gulvik C.A."/>
            <person name="Whitney A.M."/>
            <person name="Humrighouse B.W."/>
            <person name="Bell M."/>
            <person name="Holmes B."/>
            <person name="Steigerwalt A.G."/>
            <person name="Villarma A."/>
            <person name="Sheth M."/>
            <person name="Batra D."/>
            <person name="Pryor J."/>
            <person name="Bernardet J.-F."/>
            <person name="Hugo C."/>
            <person name="Kampfer P."/>
            <person name="Newman J."/>
            <person name="McQuiston J.R."/>
        </authorList>
    </citation>
    <scope>NUCLEOTIDE SEQUENCE [LARGE SCALE GENOMIC DNA]</scope>
    <source>
        <strain evidence="1 2">H5559</strain>
    </source>
</reference>
<dbReference type="AlphaFoldDB" id="A0AAD0YVB6"/>
<dbReference type="Proteomes" id="UP000269015">
    <property type="component" value="Chromosome"/>
</dbReference>